<evidence type="ECO:0000256" key="3">
    <source>
        <dbReference type="SAM" id="MobiDB-lite"/>
    </source>
</evidence>
<dbReference type="AlphaFoldDB" id="A0AAJ0ET37"/>
<evidence type="ECO:0000313" key="6">
    <source>
        <dbReference type="EMBL" id="KAK1675771.1"/>
    </source>
</evidence>
<dbReference type="InterPro" id="IPR016035">
    <property type="entry name" value="Acyl_Trfase/lysoPLipase"/>
</dbReference>
<dbReference type="Gene3D" id="3.40.47.10">
    <property type="match status" value="2"/>
</dbReference>
<dbReference type="InterPro" id="IPR050091">
    <property type="entry name" value="PKS_NRPS_Biosynth_Enz"/>
</dbReference>
<dbReference type="InterPro" id="IPR001227">
    <property type="entry name" value="Ac_transferase_dom_sf"/>
</dbReference>
<evidence type="ECO:0000259" key="5">
    <source>
        <dbReference type="SMART" id="SM00827"/>
    </source>
</evidence>
<dbReference type="GO" id="GO:0004312">
    <property type="term" value="F:fatty acid synthase activity"/>
    <property type="evidence" value="ECO:0007669"/>
    <property type="project" value="TreeGrafter"/>
</dbReference>
<dbReference type="Proteomes" id="UP001224890">
    <property type="component" value="Unassembled WGS sequence"/>
</dbReference>
<dbReference type="SMART" id="SM00827">
    <property type="entry name" value="PKS_AT"/>
    <property type="match status" value="1"/>
</dbReference>
<dbReference type="InterPro" id="IPR016039">
    <property type="entry name" value="Thiolase-like"/>
</dbReference>
<dbReference type="SUPFAM" id="SSF53901">
    <property type="entry name" value="Thiolase-like"/>
    <property type="match status" value="2"/>
</dbReference>
<reference evidence="6" key="1">
    <citation type="submission" date="2021-06" db="EMBL/GenBank/DDBJ databases">
        <title>Comparative genomics, transcriptomics and evolutionary studies reveal genomic signatures of adaptation to plant cell wall in hemibiotrophic fungi.</title>
        <authorList>
            <consortium name="DOE Joint Genome Institute"/>
            <person name="Baroncelli R."/>
            <person name="Diaz J.F."/>
            <person name="Benocci T."/>
            <person name="Peng M."/>
            <person name="Battaglia E."/>
            <person name="Haridas S."/>
            <person name="Andreopoulos W."/>
            <person name="Labutti K."/>
            <person name="Pangilinan J."/>
            <person name="Floch G.L."/>
            <person name="Makela M.R."/>
            <person name="Henrissat B."/>
            <person name="Grigoriev I.V."/>
            <person name="Crouch J.A."/>
            <person name="De Vries R.P."/>
            <person name="Sukno S.A."/>
            <person name="Thon M.R."/>
        </authorList>
    </citation>
    <scope>NUCLEOTIDE SEQUENCE</scope>
    <source>
        <strain evidence="6">CBS 193.32</strain>
    </source>
</reference>
<dbReference type="InterPro" id="IPR014031">
    <property type="entry name" value="Ketoacyl_synth_C"/>
</dbReference>
<keyword evidence="2" id="KW-0597">Phosphoprotein</keyword>
<dbReference type="InterPro" id="IPR014043">
    <property type="entry name" value="Acyl_transferase_dom"/>
</dbReference>
<dbReference type="EMBL" id="JAHMHR010000020">
    <property type="protein sequence ID" value="KAK1675771.1"/>
    <property type="molecule type" value="Genomic_DNA"/>
</dbReference>
<dbReference type="RefSeq" id="XP_060429774.1">
    <property type="nucleotide sequence ID" value="XM_060580503.1"/>
</dbReference>
<dbReference type="Pfam" id="PF00698">
    <property type="entry name" value="Acyl_transf_1"/>
    <property type="match status" value="1"/>
</dbReference>
<dbReference type="SUPFAM" id="SSF52151">
    <property type="entry name" value="FabD/lysophospholipase-like"/>
    <property type="match status" value="1"/>
</dbReference>
<organism evidence="6 7">
    <name type="scientific">Colletotrichum godetiae</name>
    <dbReference type="NCBI Taxonomy" id="1209918"/>
    <lineage>
        <taxon>Eukaryota</taxon>
        <taxon>Fungi</taxon>
        <taxon>Dikarya</taxon>
        <taxon>Ascomycota</taxon>
        <taxon>Pezizomycotina</taxon>
        <taxon>Sordariomycetes</taxon>
        <taxon>Hypocreomycetidae</taxon>
        <taxon>Glomerellales</taxon>
        <taxon>Glomerellaceae</taxon>
        <taxon>Colletotrichum</taxon>
        <taxon>Colletotrichum acutatum species complex</taxon>
    </lineage>
</organism>
<dbReference type="Pfam" id="PF00109">
    <property type="entry name" value="ketoacyl-synt"/>
    <property type="match status" value="1"/>
</dbReference>
<dbReference type="PANTHER" id="PTHR43775:SF37">
    <property type="entry name" value="SI:DKEY-61P9.11"/>
    <property type="match status" value="1"/>
</dbReference>
<gene>
    <name evidence="6" type="ORF">BDP55DRAFT_744010</name>
</gene>
<protein>
    <submittedName>
        <fullName evidence="6">Acyl transferase domain-containing protein</fullName>
    </submittedName>
</protein>
<dbReference type="InterPro" id="IPR016036">
    <property type="entry name" value="Malonyl_transacylase_ACP-bd"/>
</dbReference>
<evidence type="ECO:0000313" key="7">
    <source>
        <dbReference type="Proteomes" id="UP001224890"/>
    </source>
</evidence>
<dbReference type="Gene3D" id="3.40.366.10">
    <property type="entry name" value="Malonyl-Coenzyme A Acyl Carrier Protein, domain 2"/>
    <property type="match status" value="1"/>
</dbReference>
<name>A0AAJ0ET37_9PEZI</name>
<dbReference type="SMART" id="SM00825">
    <property type="entry name" value="PKS_KS"/>
    <property type="match status" value="1"/>
</dbReference>
<evidence type="ECO:0000256" key="2">
    <source>
        <dbReference type="ARBA" id="ARBA00022553"/>
    </source>
</evidence>
<feature type="domain" description="Malonyl-CoA:ACP transacylase (MAT)" evidence="5">
    <location>
        <begin position="354"/>
        <end position="594"/>
    </location>
</feature>
<accession>A0AAJ0ET37</accession>
<dbReference type="InterPro" id="IPR014030">
    <property type="entry name" value="Ketoacyl_synth_N"/>
</dbReference>
<dbReference type="PANTHER" id="PTHR43775">
    <property type="entry name" value="FATTY ACID SYNTHASE"/>
    <property type="match status" value="1"/>
</dbReference>
<evidence type="ECO:0000259" key="4">
    <source>
        <dbReference type="SMART" id="SM00825"/>
    </source>
</evidence>
<dbReference type="Pfam" id="PF02801">
    <property type="entry name" value="Ketoacyl-synt_C"/>
    <property type="match status" value="1"/>
</dbReference>
<comment type="caution">
    <text evidence="6">The sequence shown here is derived from an EMBL/GenBank/DDBJ whole genome shotgun (WGS) entry which is preliminary data.</text>
</comment>
<feature type="domain" description="Ketosynthase family 3 (KS3)" evidence="4">
    <location>
        <begin position="195"/>
        <end position="384"/>
    </location>
</feature>
<dbReference type="SUPFAM" id="SSF55048">
    <property type="entry name" value="Probable ACP-binding domain of malonyl-CoA ACP transacylase"/>
    <property type="match status" value="1"/>
</dbReference>
<keyword evidence="7" id="KW-1185">Reference proteome</keyword>
<proteinExistence type="predicted"/>
<keyword evidence="6" id="KW-0808">Transferase</keyword>
<evidence type="ECO:0000256" key="1">
    <source>
        <dbReference type="ARBA" id="ARBA00022450"/>
    </source>
</evidence>
<dbReference type="InterPro" id="IPR020841">
    <property type="entry name" value="PKS_Beta-ketoAc_synthase_dom"/>
</dbReference>
<dbReference type="GO" id="GO:0006633">
    <property type="term" value="P:fatty acid biosynthetic process"/>
    <property type="evidence" value="ECO:0007669"/>
    <property type="project" value="TreeGrafter"/>
</dbReference>
<dbReference type="GeneID" id="85465029"/>
<keyword evidence="1" id="KW-0596">Phosphopantetheine</keyword>
<sequence length="594" mass="64584">MRVTFRLGLRVLHTAKLFDAALVKTNDFARWSVAVSKSDFPITSAEDTPRRFRDDTPAPRLYTETNIDEILVASGTISLFSSRTPVISGASGKILEALHLTQLLRSCVKDMLTLPLNITKVSHSVASILSDTNNTHRVLRPIGSSLGSSILSSLEPSVSRGCSMDSPIANSTSFLFQTVEQPLRFSSGRPHNSKIAIVAMSGRFPDAANLDEFWDVLYQGRDVHRKILEDRFDANSFHISLKETKQLAYTNYSAETISITRPHLNPKNTSSLSSSKRSTQAGYATEMSSVLKTLAPTSGRGGRSPHQSLNLGPAKANVGHAESAPGVMALIKTLLMLQNNTIPPHCGIKTKINHNFPTDLAERNVHISRAAAPWNRPTRGSAKLWKSFGIEPNFVFGHSLEQYAALNVAGVLSASDTIYLMGTKAQLLLDKCEAGCHTMLAVRVSVLQIRQFLNANIHEVACINGPREVVISGKVADINQLAEHLAADNIKATRVQVPFAFHSAQVDLILPDLDVAASRVTVHSPQVPVLCALEASIIHPGDHGSIGPLHMQRHCRKTVNFEGALKTAERESLISTSGDTLWIEIGPHTACSAF</sequence>
<dbReference type="GO" id="GO:0044550">
    <property type="term" value="P:secondary metabolite biosynthetic process"/>
    <property type="evidence" value="ECO:0007669"/>
    <property type="project" value="TreeGrafter"/>
</dbReference>
<feature type="region of interest" description="Disordered" evidence="3">
    <location>
        <begin position="261"/>
        <end position="281"/>
    </location>
</feature>